<dbReference type="Pfam" id="PF04615">
    <property type="entry name" value="Utp14"/>
    <property type="match status" value="1"/>
</dbReference>
<keyword evidence="4" id="KW-1133">Transmembrane helix</keyword>
<keyword evidence="2" id="KW-0597">Phosphoprotein</keyword>
<reference evidence="5 6" key="1">
    <citation type="journal article" date="2014" name="Nat. Genet.">
        <title>Genome sequence of the hot pepper provides insights into the evolution of pungency in Capsicum species.</title>
        <authorList>
            <person name="Kim S."/>
            <person name="Park M."/>
            <person name="Yeom S.I."/>
            <person name="Kim Y.M."/>
            <person name="Lee J.M."/>
            <person name="Lee H.A."/>
            <person name="Seo E."/>
            <person name="Choi J."/>
            <person name="Cheong K."/>
            <person name="Kim K.T."/>
            <person name="Jung K."/>
            <person name="Lee G.W."/>
            <person name="Oh S.K."/>
            <person name="Bae C."/>
            <person name="Kim S.B."/>
            <person name="Lee H.Y."/>
            <person name="Kim S.Y."/>
            <person name="Kim M.S."/>
            <person name="Kang B.C."/>
            <person name="Jo Y.D."/>
            <person name="Yang H.B."/>
            <person name="Jeong H.J."/>
            <person name="Kang W.H."/>
            <person name="Kwon J.K."/>
            <person name="Shin C."/>
            <person name="Lim J.Y."/>
            <person name="Park J.H."/>
            <person name="Huh J.H."/>
            <person name="Kim J.S."/>
            <person name="Kim B.D."/>
            <person name="Cohen O."/>
            <person name="Paran I."/>
            <person name="Suh M.C."/>
            <person name="Lee S.B."/>
            <person name="Kim Y.K."/>
            <person name="Shin Y."/>
            <person name="Noh S.J."/>
            <person name="Park J."/>
            <person name="Seo Y.S."/>
            <person name="Kwon S.Y."/>
            <person name="Kim H.A."/>
            <person name="Park J.M."/>
            <person name="Kim H.J."/>
            <person name="Choi S.B."/>
            <person name="Bosland P.W."/>
            <person name="Reeves G."/>
            <person name="Jo S.H."/>
            <person name="Lee B.W."/>
            <person name="Cho H.T."/>
            <person name="Choi H.S."/>
            <person name="Lee M.S."/>
            <person name="Yu Y."/>
            <person name="Do Choi Y."/>
            <person name="Park B.S."/>
            <person name="van Deynze A."/>
            <person name="Ashrafi H."/>
            <person name="Hill T."/>
            <person name="Kim W.T."/>
            <person name="Pai H.S."/>
            <person name="Ahn H.K."/>
            <person name="Yeam I."/>
            <person name="Giovannoni J.J."/>
            <person name="Rose J.K."/>
            <person name="Sorensen I."/>
            <person name="Lee S.J."/>
            <person name="Kim R.W."/>
            <person name="Choi I.Y."/>
            <person name="Choi B.S."/>
            <person name="Lim J.S."/>
            <person name="Lee Y.H."/>
            <person name="Choi D."/>
        </authorList>
    </citation>
    <scope>NUCLEOTIDE SEQUENCE [LARGE SCALE GENOMIC DNA]</scope>
    <source>
        <strain evidence="6">cv. CM334</strain>
    </source>
</reference>
<evidence type="ECO:0000256" key="3">
    <source>
        <dbReference type="ARBA" id="ARBA00023242"/>
    </source>
</evidence>
<dbReference type="PANTHER" id="PTHR14150">
    <property type="entry name" value="U3 SMALL NUCLEOLAR RNA-ASSOCIATED PROTEIN 14"/>
    <property type="match status" value="1"/>
</dbReference>
<feature type="transmembrane region" description="Helical" evidence="4">
    <location>
        <begin position="81"/>
        <end position="101"/>
    </location>
</feature>
<reference evidence="5 6" key="2">
    <citation type="journal article" date="2017" name="Genome Biol.">
        <title>New reference genome sequences of hot pepper reveal the massive evolution of plant disease-resistance genes by retroduplication.</title>
        <authorList>
            <person name="Kim S."/>
            <person name="Park J."/>
            <person name="Yeom S.I."/>
            <person name="Kim Y.M."/>
            <person name="Seo E."/>
            <person name="Kim K.T."/>
            <person name="Kim M.S."/>
            <person name="Lee J.M."/>
            <person name="Cheong K."/>
            <person name="Shin H.S."/>
            <person name="Kim S.B."/>
            <person name="Han K."/>
            <person name="Lee J."/>
            <person name="Park M."/>
            <person name="Lee H.A."/>
            <person name="Lee H.Y."/>
            <person name="Lee Y."/>
            <person name="Oh S."/>
            <person name="Lee J.H."/>
            <person name="Choi E."/>
            <person name="Choi E."/>
            <person name="Lee S.E."/>
            <person name="Jeon J."/>
            <person name="Kim H."/>
            <person name="Choi G."/>
            <person name="Song H."/>
            <person name="Lee J."/>
            <person name="Lee S.C."/>
            <person name="Kwon J.K."/>
            <person name="Lee H.Y."/>
            <person name="Koo N."/>
            <person name="Hong Y."/>
            <person name="Kim R.W."/>
            <person name="Kang W.H."/>
            <person name="Huh J.H."/>
            <person name="Kang B.C."/>
            <person name="Yang T.J."/>
            <person name="Lee Y.H."/>
            <person name="Bennetzen J.L."/>
            <person name="Choi D."/>
        </authorList>
    </citation>
    <scope>NUCLEOTIDE SEQUENCE [LARGE SCALE GENOMIC DNA]</scope>
    <source>
        <strain evidence="6">cv. CM334</strain>
    </source>
</reference>
<name>A0A2G2XWX9_CAPAN</name>
<keyword evidence="3" id="KW-0539">Nucleus</keyword>
<dbReference type="InterPro" id="IPR006709">
    <property type="entry name" value="SSU_processome_Utp14"/>
</dbReference>
<dbReference type="GO" id="GO:0005730">
    <property type="term" value="C:nucleolus"/>
    <property type="evidence" value="ECO:0000318"/>
    <property type="project" value="GO_Central"/>
</dbReference>
<keyword evidence="6" id="KW-1185">Reference proteome</keyword>
<keyword evidence="4" id="KW-0812">Transmembrane</keyword>
<dbReference type="Gramene" id="PHT61995">
    <property type="protein sequence ID" value="PHT61995"/>
    <property type="gene ID" value="T459_34152"/>
</dbReference>
<keyword evidence="4" id="KW-0472">Membrane</keyword>
<dbReference type="EMBL" id="AYRZ02000103">
    <property type="protein sequence ID" value="PHT61995.1"/>
    <property type="molecule type" value="Genomic_DNA"/>
</dbReference>
<comment type="subcellular location">
    <subcellularLocation>
        <location evidence="1">Nucleus</location>
        <location evidence="1">Nucleolus</location>
    </subcellularLocation>
</comment>
<evidence type="ECO:0000313" key="5">
    <source>
        <dbReference type="EMBL" id="PHT61995.1"/>
    </source>
</evidence>
<accession>A0A2G2XWX9</accession>
<dbReference type="PANTHER" id="PTHR14150:SF12">
    <property type="entry name" value="U3 SMALL NUCLEOLAR RNA-ASSOCIATED PROTEIN 14 HOMOLOG A"/>
    <property type="match status" value="1"/>
</dbReference>
<dbReference type="STRING" id="4072.A0A2G2XWX9"/>
<gene>
    <name evidence="5" type="ORF">T459_34152</name>
</gene>
<dbReference type="AlphaFoldDB" id="A0A2G2XWX9"/>
<dbReference type="Proteomes" id="UP000222542">
    <property type="component" value="Unassembled WGS sequence"/>
</dbReference>
<protein>
    <submittedName>
        <fullName evidence="5">Uncharacterized protein</fullName>
    </submittedName>
</protein>
<evidence type="ECO:0000256" key="2">
    <source>
        <dbReference type="ARBA" id="ARBA00022553"/>
    </source>
</evidence>
<evidence type="ECO:0000256" key="1">
    <source>
        <dbReference type="ARBA" id="ARBA00004604"/>
    </source>
</evidence>
<comment type="caution">
    <text evidence="5">The sequence shown here is derived from an EMBL/GenBank/DDBJ whole genome shotgun (WGS) entry which is preliminary data.</text>
</comment>
<proteinExistence type="predicted"/>
<organism evidence="5 6">
    <name type="scientific">Capsicum annuum</name>
    <name type="common">Capsicum pepper</name>
    <dbReference type="NCBI Taxonomy" id="4072"/>
    <lineage>
        <taxon>Eukaryota</taxon>
        <taxon>Viridiplantae</taxon>
        <taxon>Streptophyta</taxon>
        <taxon>Embryophyta</taxon>
        <taxon>Tracheophyta</taxon>
        <taxon>Spermatophyta</taxon>
        <taxon>Magnoliopsida</taxon>
        <taxon>eudicotyledons</taxon>
        <taxon>Gunneridae</taxon>
        <taxon>Pentapetalae</taxon>
        <taxon>asterids</taxon>
        <taxon>lamiids</taxon>
        <taxon>Solanales</taxon>
        <taxon>Solanaceae</taxon>
        <taxon>Solanoideae</taxon>
        <taxon>Capsiceae</taxon>
        <taxon>Capsicum</taxon>
    </lineage>
</organism>
<evidence type="ECO:0000256" key="4">
    <source>
        <dbReference type="SAM" id="Phobius"/>
    </source>
</evidence>
<evidence type="ECO:0000313" key="6">
    <source>
        <dbReference type="Proteomes" id="UP000222542"/>
    </source>
</evidence>
<dbReference type="GO" id="GO:0032040">
    <property type="term" value="C:small-subunit processome"/>
    <property type="evidence" value="ECO:0000318"/>
    <property type="project" value="GO_Central"/>
</dbReference>
<dbReference type="GO" id="GO:0006364">
    <property type="term" value="P:rRNA processing"/>
    <property type="evidence" value="ECO:0007669"/>
    <property type="project" value="InterPro"/>
</dbReference>
<sequence length="282" mass="31951">MVTVIVKVRQMPEKLASVLVKKIIFLGGKFSLIPIHFVKSLRLLMILCLRVLTTLPETHPQRHHTKFPFLQTTRGKRCSFVVSKSFFLLLMAKLSLIGIFGEQMNDSSVKPKQTKFANENSAISLQVTEPVVSKPDAEEIDEDSDPDSGGEMVDGILTSGIKSTYEIPSQEELILCAFAGDDVEDEFEREKQDALNEEVPEPEKPVLLPGWGQWTSIQKKRGPPSWMLQEHDNAEKKREEALKKRKDANLNHVIISEKRDKKIMCTPADNLFYLPVPLALNW</sequence>